<dbReference type="Proteomes" id="UP001063368">
    <property type="component" value="Chromosome"/>
</dbReference>
<gene>
    <name evidence="6" type="ORF">N9A08_08455</name>
</gene>
<feature type="signal peptide" evidence="4">
    <location>
        <begin position="1"/>
        <end position="17"/>
    </location>
</feature>
<dbReference type="InterPro" id="IPR029058">
    <property type="entry name" value="AB_hydrolase_fold"/>
</dbReference>
<keyword evidence="4" id="KW-0732">Signal</keyword>
<organism evidence="6 7">
    <name type="scientific">Arthrobacter koreensis</name>
    <dbReference type="NCBI Taxonomy" id="199136"/>
    <lineage>
        <taxon>Bacteria</taxon>
        <taxon>Bacillati</taxon>
        <taxon>Actinomycetota</taxon>
        <taxon>Actinomycetes</taxon>
        <taxon>Micrococcales</taxon>
        <taxon>Micrococcaceae</taxon>
        <taxon>Arthrobacter</taxon>
    </lineage>
</organism>
<reference evidence="6" key="1">
    <citation type="submission" date="2022-09" db="EMBL/GenBank/DDBJ databases">
        <authorList>
            <person name="Li D."/>
            <person name="Cheng J."/>
            <person name="Li Y."/>
        </authorList>
    </citation>
    <scope>NUCLEOTIDE SEQUENCE</scope>
    <source>
        <strain evidence="6">DL</strain>
    </source>
</reference>
<evidence type="ECO:0000256" key="2">
    <source>
        <dbReference type="ARBA" id="ARBA00022801"/>
    </source>
</evidence>
<evidence type="ECO:0000313" key="6">
    <source>
        <dbReference type="EMBL" id="UYB34695.1"/>
    </source>
</evidence>
<protein>
    <submittedName>
        <fullName evidence="6">Alpha/beta hydrolase</fullName>
    </submittedName>
</protein>
<dbReference type="InterPro" id="IPR050300">
    <property type="entry name" value="GDXG_lipolytic_enzyme"/>
</dbReference>
<dbReference type="InterPro" id="IPR049492">
    <property type="entry name" value="BD-FAE-like_dom"/>
</dbReference>
<comment type="similarity">
    <text evidence="1">Belongs to the 'GDXG' lipolytic enzyme family.</text>
</comment>
<evidence type="ECO:0000256" key="1">
    <source>
        <dbReference type="ARBA" id="ARBA00010515"/>
    </source>
</evidence>
<dbReference type="Gene3D" id="3.40.50.1820">
    <property type="entry name" value="alpha/beta hydrolase"/>
    <property type="match status" value="1"/>
</dbReference>
<dbReference type="PROSITE" id="PS01174">
    <property type="entry name" value="LIPASE_GDXG_SER"/>
    <property type="match status" value="1"/>
</dbReference>
<proteinExistence type="inferred from homology"/>
<dbReference type="SUPFAM" id="SSF53474">
    <property type="entry name" value="alpha/beta-Hydrolases"/>
    <property type="match status" value="1"/>
</dbReference>
<accession>A0ABY6FNK6</accession>
<feature type="domain" description="BD-FAE-like" evidence="5">
    <location>
        <begin position="79"/>
        <end position="280"/>
    </location>
</feature>
<dbReference type="InterPro" id="IPR033140">
    <property type="entry name" value="Lipase_GDXG_put_SER_AS"/>
</dbReference>
<keyword evidence="7" id="KW-1185">Reference proteome</keyword>
<feature type="chain" id="PRO_5046486866" evidence="4">
    <location>
        <begin position="18"/>
        <end position="351"/>
    </location>
</feature>
<evidence type="ECO:0000313" key="7">
    <source>
        <dbReference type="Proteomes" id="UP001063368"/>
    </source>
</evidence>
<evidence type="ECO:0000259" key="5">
    <source>
        <dbReference type="Pfam" id="PF20434"/>
    </source>
</evidence>
<evidence type="ECO:0000256" key="4">
    <source>
        <dbReference type="SAM" id="SignalP"/>
    </source>
</evidence>
<sequence length="351" mass="37420">MKILPLAAAGFMASAVAAAGTLAATAIHKDPRPSALFIRGLFSSGGKVQLRTLRRHVPSGGVRAHRSLPYLTKSARQSLDLFLPTESGNGPHPVVVWVHGGAWISGSKENVAPYLEILAGHGYAVAGVGYSISPEASYPQAVTELNHALGYLREHAGEYGIDPDRIILAGDSAGAQLAAQLALIITDPDYAARTGVVPAAAPEHLRGTLLFCGVYDLKTMAKLTGPVGWGFRTALWAYTGSKDWASTPAAEHMSILEHVGESFPPTFISGGNADYLTDPQSRPLAYRLEELGVPVVQRFWPKEHRPALGHEFQFKLQLKDARLVLADTLDFLDAVTGAASVPVRSDFQATA</sequence>
<dbReference type="GO" id="GO:0016787">
    <property type="term" value="F:hydrolase activity"/>
    <property type="evidence" value="ECO:0007669"/>
    <property type="project" value="UniProtKB-KW"/>
</dbReference>
<feature type="active site" evidence="3">
    <location>
        <position position="172"/>
    </location>
</feature>
<dbReference type="Pfam" id="PF20434">
    <property type="entry name" value="BD-FAE"/>
    <property type="match status" value="1"/>
</dbReference>
<keyword evidence="2 6" id="KW-0378">Hydrolase</keyword>
<dbReference type="PANTHER" id="PTHR48081">
    <property type="entry name" value="AB HYDROLASE SUPERFAMILY PROTEIN C4A8.06C"/>
    <property type="match status" value="1"/>
</dbReference>
<dbReference type="RefSeq" id="WP_263126858.1">
    <property type="nucleotide sequence ID" value="NZ_CP106856.1"/>
</dbReference>
<name>A0ABY6FNK6_9MICC</name>
<dbReference type="EMBL" id="CP106856">
    <property type="protein sequence ID" value="UYB34695.1"/>
    <property type="molecule type" value="Genomic_DNA"/>
</dbReference>
<evidence type="ECO:0000256" key="3">
    <source>
        <dbReference type="PROSITE-ProRule" id="PRU10038"/>
    </source>
</evidence>